<gene>
    <name evidence="2" type="ORF">BDP27DRAFT_1404098</name>
</gene>
<proteinExistence type="predicted"/>
<sequence length="200" mass="21286">MAFFVNASNFTVHNGRFQNVFMYPDGTVVTNEAAPPMGHNFGSESTENHQDNTHPHVPGSFEDPPPAYDGAVGWSSGPERQEDFTPYSQGQGHNNSPRDGNGSVSPLDPKNSSGFAAPATAGSSSNASFLRVQDDSGLRDGPVRTTSTQASEATTIIRKHPDVSALRSVPGSKINPFAQSQEQSALEAAVKYYVVAEIMS</sequence>
<comment type="caution">
    <text evidence="2">The sequence shown here is derived from an EMBL/GenBank/DDBJ whole genome shotgun (WGS) entry which is preliminary data.</text>
</comment>
<feature type="region of interest" description="Disordered" evidence="1">
    <location>
        <begin position="33"/>
        <end position="168"/>
    </location>
</feature>
<accession>A0A9P5PN32</accession>
<name>A0A9P5PN32_9AGAR</name>
<dbReference type="EMBL" id="JADNRY010000080">
    <property type="protein sequence ID" value="KAF9066923.1"/>
    <property type="molecule type" value="Genomic_DNA"/>
</dbReference>
<evidence type="ECO:0000313" key="3">
    <source>
        <dbReference type="Proteomes" id="UP000772434"/>
    </source>
</evidence>
<evidence type="ECO:0000313" key="2">
    <source>
        <dbReference type="EMBL" id="KAF9066923.1"/>
    </source>
</evidence>
<evidence type="ECO:0000256" key="1">
    <source>
        <dbReference type="SAM" id="MobiDB-lite"/>
    </source>
</evidence>
<protein>
    <submittedName>
        <fullName evidence="2">Uncharacterized protein</fullName>
    </submittedName>
</protein>
<dbReference type="Proteomes" id="UP000772434">
    <property type="component" value="Unassembled WGS sequence"/>
</dbReference>
<feature type="compositionally biased region" description="Basic and acidic residues" evidence="1">
    <location>
        <begin position="132"/>
        <end position="142"/>
    </location>
</feature>
<feature type="compositionally biased region" description="Polar residues" evidence="1">
    <location>
        <begin position="86"/>
        <end position="114"/>
    </location>
</feature>
<organism evidence="2 3">
    <name type="scientific">Rhodocollybia butyracea</name>
    <dbReference type="NCBI Taxonomy" id="206335"/>
    <lineage>
        <taxon>Eukaryota</taxon>
        <taxon>Fungi</taxon>
        <taxon>Dikarya</taxon>
        <taxon>Basidiomycota</taxon>
        <taxon>Agaricomycotina</taxon>
        <taxon>Agaricomycetes</taxon>
        <taxon>Agaricomycetidae</taxon>
        <taxon>Agaricales</taxon>
        <taxon>Marasmiineae</taxon>
        <taxon>Omphalotaceae</taxon>
        <taxon>Rhodocollybia</taxon>
    </lineage>
</organism>
<dbReference type="AlphaFoldDB" id="A0A9P5PN32"/>
<feature type="compositionally biased region" description="Polar residues" evidence="1">
    <location>
        <begin position="144"/>
        <end position="154"/>
    </location>
</feature>
<reference evidence="2" key="1">
    <citation type="submission" date="2020-11" db="EMBL/GenBank/DDBJ databases">
        <authorList>
            <consortium name="DOE Joint Genome Institute"/>
            <person name="Ahrendt S."/>
            <person name="Riley R."/>
            <person name="Andreopoulos W."/>
            <person name="Labutti K."/>
            <person name="Pangilinan J."/>
            <person name="Ruiz-Duenas F.J."/>
            <person name="Barrasa J.M."/>
            <person name="Sanchez-Garcia M."/>
            <person name="Camarero S."/>
            <person name="Miyauchi S."/>
            <person name="Serrano A."/>
            <person name="Linde D."/>
            <person name="Babiker R."/>
            <person name="Drula E."/>
            <person name="Ayuso-Fernandez I."/>
            <person name="Pacheco R."/>
            <person name="Padilla G."/>
            <person name="Ferreira P."/>
            <person name="Barriuso J."/>
            <person name="Kellner H."/>
            <person name="Castanera R."/>
            <person name="Alfaro M."/>
            <person name="Ramirez L."/>
            <person name="Pisabarro A.G."/>
            <person name="Kuo A."/>
            <person name="Tritt A."/>
            <person name="Lipzen A."/>
            <person name="He G."/>
            <person name="Yan M."/>
            <person name="Ng V."/>
            <person name="Cullen D."/>
            <person name="Martin F."/>
            <person name="Rosso M.-N."/>
            <person name="Henrissat B."/>
            <person name="Hibbett D."/>
            <person name="Martinez A.T."/>
            <person name="Grigoriev I.V."/>
        </authorList>
    </citation>
    <scope>NUCLEOTIDE SEQUENCE</scope>
    <source>
        <strain evidence="2">AH 40177</strain>
    </source>
</reference>
<keyword evidence="3" id="KW-1185">Reference proteome</keyword>